<gene>
    <name evidence="2" type="ORF">SEV965_LOCUS36864</name>
</gene>
<dbReference type="EMBL" id="CAJNOU010007048">
    <property type="protein sequence ID" value="CAF1517645.1"/>
    <property type="molecule type" value="Genomic_DNA"/>
</dbReference>
<comment type="caution">
    <text evidence="2">The sequence shown here is derived from an EMBL/GenBank/DDBJ whole genome shotgun (WGS) entry which is preliminary data.</text>
</comment>
<feature type="region of interest" description="Disordered" evidence="1">
    <location>
        <begin position="1"/>
        <end position="45"/>
    </location>
</feature>
<dbReference type="AlphaFoldDB" id="A0A815UDW2"/>
<protein>
    <submittedName>
        <fullName evidence="2">Uncharacterized protein</fullName>
    </submittedName>
</protein>
<dbReference type="Proteomes" id="UP000663889">
    <property type="component" value="Unassembled WGS sequence"/>
</dbReference>
<feature type="non-terminal residue" evidence="2">
    <location>
        <position position="1"/>
    </location>
</feature>
<evidence type="ECO:0000313" key="3">
    <source>
        <dbReference type="Proteomes" id="UP000663889"/>
    </source>
</evidence>
<organism evidence="2 3">
    <name type="scientific">Rotaria sordida</name>
    <dbReference type="NCBI Taxonomy" id="392033"/>
    <lineage>
        <taxon>Eukaryota</taxon>
        <taxon>Metazoa</taxon>
        <taxon>Spiralia</taxon>
        <taxon>Gnathifera</taxon>
        <taxon>Rotifera</taxon>
        <taxon>Eurotatoria</taxon>
        <taxon>Bdelloidea</taxon>
        <taxon>Philodinida</taxon>
        <taxon>Philodinidae</taxon>
        <taxon>Rotaria</taxon>
    </lineage>
</organism>
<name>A0A815UDW2_9BILA</name>
<feature type="compositionally biased region" description="Polar residues" evidence="1">
    <location>
        <begin position="35"/>
        <end position="44"/>
    </location>
</feature>
<evidence type="ECO:0000256" key="1">
    <source>
        <dbReference type="SAM" id="MobiDB-lite"/>
    </source>
</evidence>
<evidence type="ECO:0000313" key="2">
    <source>
        <dbReference type="EMBL" id="CAF1517645.1"/>
    </source>
</evidence>
<sequence>MAYQQLDTRNNSSVIDDYRKSIMNPPKPSKDKESPGTSSSSQVTFAGIKSASKKDLRGGRIRAEVLLIFYGFALTKKLYGKNNLNSITKTK</sequence>
<accession>A0A815UDW2</accession>
<reference evidence="2" key="1">
    <citation type="submission" date="2021-02" db="EMBL/GenBank/DDBJ databases">
        <authorList>
            <person name="Nowell W R."/>
        </authorList>
    </citation>
    <scope>NUCLEOTIDE SEQUENCE</scope>
</reference>
<feature type="compositionally biased region" description="Polar residues" evidence="1">
    <location>
        <begin position="1"/>
        <end position="14"/>
    </location>
</feature>
<proteinExistence type="predicted"/>